<evidence type="ECO:0000313" key="2">
    <source>
        <dbReference type="EMBL" id="WIA09093.1"/>
    </source>
</evidence>
<protein>
    <recommendedName>
        <fullName evidence="4">MI domain-containing protein</fullName>
    </recommendedName>
</protein>
<proteinExistence type="predicted"/>
<reference evidence="2 3" key="1">
    <citation type="submission" date="2023-05" db="EMBL/GenBank/DDBJ databases">
        <title>A 100% complete, gapless, phased diploid assembly of the Scenedesmus obliquus UTEX 3031 genome.</title>
        <authorList>
            <person name="Biondi T.C."/>
            <person name="Hanschen E.R."/>
            <person name="Kwon T."/>
            <person name="Eng W."/>
            <person name="Kruse C.P.S."/>
            <person name="Koehler S.I."/>
            <person name="Kunde Y."/>
            <person name="Gleasner C.D."/>
            <person name="You Mak K.T."/>
            <person name="Polle J."/>
            <person name="Hovde B.T."/>
            <person name="Starkenburg S.R."/>
        </authorList>
    </citation>
    <scope>NUCLEOTIDE SEQUENCE [LARGE SCALE GENOMIC DNA]</scope>
    <source>
        <strain evidence="2 3">DOE0152z</strain>
    </source>
</reference>
<evidence type="ECO:0000256" key="1">
    <source>
        <dbReference type="SAM" id="MobiDB-lite"/>
    </source>
</evidence>
<gene>
    <name evidence="2" type="ORF">OEZ85_008506</name>
</gene>
<evidence type="ECO:0000313" key="3">
    <source>
        <dbReference type="Proteomes" id="UP001244341"/>
    </source>
</evidence>
<accession>A0ABY8TNP2</accession>
<organism evidence="2 3">
    <name type="scientific">Tetradesmus obliquus</name>
    <name type="common">Green alga</name>
    <name type="synonym">Acutodesmus obliquus</name>
    <dbReference type="NCBI Taxonomy" id="3088"/>
    <lineage>
        <taxon>Eukaryota</taxon>
        <taxon>Viridiplantae</taxon>
        <taxon>Chlorophyta</taxon>
        <taxon>core chlorophytes</taxon>
        <taxon>Chlorophyceae</taxon>
        <taxon>CS clade</taxon>
        <taxon>Sphaeropleales</taxon>
        <taxon>Scenedesmaceae</taxon>
        <taxon>Tetradesmus</taxon>
    </lineage>
</organism>
<name>A0ABY8TNP2_TETOB</name>
<sequence>MLRASRMLLACVSSAHKAAASQIIYSSIAAAARSPLAADARLEPTSQICWDIGGPSRLWSSNAGGSSSQSANSFTKQLEEAGQRGDLSAVLGVVESAGKDFDTPAVEAALAQVERCVQGMSKEELHKVHGSPTFQMLADMAVGIAGSAPPEVLARTIGVLGRLQFADQLVLDELARGLMPGVGQLQPQQLQELVEGLRHADHSPGVLLLDAINERLAGLGSDMHQQHVESVKQGLQELGHTGDNTISGDAHSPEGQPDRIKYT</sequence>
<feature type="region of interest" description="Disordered" evidence="1">
    <location>
        <begin position="238"/>
        <end position="263"/>
    </location>
</feature>
<keyword evidence="3" id="KW-1185">Reference proteome</keyword>
<evidence type="ECO:0008006" key="4">
    <source>
        <dbReference type="Google" id="ProtNLM"/>
    </source>
</evidence>
<dbReference type="Proteomes" id="UP001244341">
    <property type="component" value="Chromosome 1b"/>
</dbReference>
<dbReference type="EMBL" id="CP126208">
    <property type="protein sequence ID" value="WIA09093.1"/>
    <property type="molecule type" value="Genomic_DNA"/>
</dbReference>